<evidence type="ECO:0000256" key="7">
    <source>
        <dbReference type="SAM" id="Phobius"/>
    </source>
</evidence>
<gene>
    <name evidence="9" type="ORF">H9867_06025</name>
</gene>
<comment type="subcellular location">
    <subcellularLocation>
        <location evidence="1">Cell membrane</location>
        <topology evidence="1">Multi-pass membrane protein</topology>
    </subcellularLocation>
</comment>
<protein>
    <submittedName>
        <fullName evidence="9">Bifunctional copper resistance protein CopD/cytochrome c oxidase assembly protein</fullName>
    </submittedName>
</protein>
<feature type="transmembrane region" description="Helical" evidence="7">
    <location>
        <begin position="516"/>
        <end position="536"/>
    </location>
</feature>
<feature type="transmembrane region" description="Helical" evidence="7">
    <location>
        <begin position="75"/>
        <end position="98"/>
    </location>
</feature>
<feature type="transmembrane region" description="Helical" evidence="7">
    <location>
        <begin position="258"/>
        <end position="280"/>
    </location>
</feature>
<dbReference type="Proteomes" id="UP000824189">
    <property type="component" value="Unassembled WGS sequence"/>
</dbReference>
<feature type="transmembrane region" description="Helical" evidence="7">
    <location>
        <begin position="548"/>
        <end position="569"/>
    </location>
</feature>
<evidence type="ECO:0000256" key="4">
    <source>
        <dbReference type="ARBA" id="ARBA00022989"/>
    </source>
</evidence>
<dbReference type="AlphaFoldDB" id="A0A9D1RZ93"/>
<feature type="region of interest" description="Disordered" evidence="6">
    <location>
        <begin position="710"/>
        <end position="740"/>
    </location>
</feature>
<feature type="transmembrane region" description="Helical" evidence="7">
    <location>
        <begin position="292"/>
        <end position="311"/>
    </location>
</feature>
<feature type="transmembrane region" description="Helical" evidence="7">
    <location>
        <begin position="433"/>
        <end position="457"/>
    </location>
</feature>
<accession>A0A9D1RZ93</accession>
<evidence type="ECO:0000256" key="2">
    <source>
        <dbReference type="ARBA" id="ARBA00022475"/>
    </source>
</evidence>
<feature type="transmembrane region" description="Helical" evidence="7">
    <location>
        <begin position="119"/>
        <end position="138"/>
    </location>
</feature>
<feature type="transmembrane region" description="Helical" evidence="7">
    <location>
        <begin position="581"/>
        <end position="602"/>
    </location>
</feature>
<evidence type="ECO:0000313" key="9">
    <source>
        <dbReference type="EMBL" id="HIW96023.1"/>
    </source>
</evidence>
<dbReference type="GO" id="GO:0005886">
    <property type="term" value="C:plasma membrane"/>
    <property type="evidence" value="ECO:0007669"/>
    <property type="project" value="UniProtKB-SubCell"/>
</dbReference>
<dbReference type="InterPro" id="IPR008457">
    <property type="entry name" value="Cu-R_CopD_dom"/>
</dbReference>
<keyword evidence="4 7" id="KW-1133">Transmembrane helix</keyword>
<feature type="transmembrane region" description="Helical" evidence="7">
    <location>
        <begin position="224"/>
        <end position="246"/>
    </location>
</feature>
<feature type="compositionally biased region" description="Basic and acidic residues" evidence="6">
    <location>
        <begin position="723"/>
        <end position="734"/>
    </location>
</feature>
<feature type="domain" description="Copper resistance protein D" evidence="8">
    <location>
        <begin position="255"/>
        <end position="360"/>
    </location>
</feature>
<evidence type="ECO:0000259" key="8">
    <source>
        <dbReference type="Pfam" id="PF05425"/>
    </source>
</evidence>
<dbReference type="InterPro" id="IPR019108">
    <property type="entry name" value="Caa3_assmbl_CtaG-rel"/>
</dbReference>
<dbReference type="PANTHER" id="PTHR34820">
    <property type="entry name" value="INNER MEMBRANE PROTEIN YEBZ"/>
    <property type="match status" value="1"/>
</dbReference>
<dbReference type="InterPro" id="IPR032694">
    <property type="entry name" value="CopC/D"/>
</dbReference>
<keyword evidence="5 7" id="KW-0472">Membrane</keyword>
<sequence>MQRPRGLRAYGSAHPGGKVTYMADETKKLHSPRMVYVAGALVAGLVGALIGYSFLGKSLAILGIPDPGEITTIGLPLVRSAGTFVACIGIGGFLMSAFGTPPRKDGVLDLDGFRAARTGSYGMLAWALCAVMLIPLYMSDVSGAPLAETLKPEYWGIALEQVSAAKSWQWVAIFAGVAGGLSLLTRKWIWQPVFLAVSILSLVPLALEGHSASGGDHDHGVNSLLWHIVFTAIWMGGLLALIAHAGRRGPHLSLLVRRYSFVALFSIITLAISGFINAMLRVQPVELFTTQYGWVILAKMALTLVLAWFGWRQRAKIIPSLERAEGEGGAFSLAQRMPFIRFATYEVLIMAATIGVAVSLSRIPPPVERNADLTQQDILLGYTLTEPPSILNYFTMFRFDLVFGTGALLLQAGYMWAWWSLKKRGIEWPISRLLWWTAGNITLLFATSSGLGMYAMAMFGPHMLQHVILSMAVPVFWVLGGPMTLLLRALPAAGKNGVPGPREWLVVFINNPVSRFLTNPIVAATQFVLGFYYLYLSPLFNWMAPEHGGHLFMMIHFIISGYIFYWVIIGVDAAPRHLSPFVKMLTLFAMVTFHAWFGIAMMQMAEPLNTDFYNQLNFPFEVDLEEQQKLGGGITWALGEIPLVIVTIAHGFQWWRADQRDAKRYDRKEERSGDEELEAYNAMLAGLAEGTVDTGNREYYGNAYQEQQVQSALHSSKHKHQVKRDQFRRDHDSFGGDGGA</sequence>
<evidence type="ECO:0000256" key="1">
    <source>
        <dbReference type="ARBA" id="ARBA00004651"/>
    </source>
</evidence>
<keyword evidence="2" id="KW-1003">Cell membrane</keyword>
<evidence type="ECO:0000256" key="6">
    <source>
        <dbReference type="SAM" id="MobiDB-lite"/>
    </source>
</evidence>
<reference evidence="9" key="1">
    <citation type="journal article" date="2021" name="PeerJ">
        <title>Extensive microbial diversity within the chicken gut microbiome revealed by metagenomics and culture.</title>
        <authorList>
            <person name="Gilroy R."/>
            <person name="Ravi A."/>
            <person name="Getino M."/>
            <person name="Pursley I."/>
            <person name="Horton D.L."/>
            <person name="Alikhan N.F."/>
            <person name="Baker D."/>
            <person name="Gharbi K."/>
            <person name="Hall N."/>
            <person name="Watson M."/>
            <person name="Adriaenssens E.M."/>
            <person name="Foster-Nyarko E."/>
            <person name="Jarju S."/>
            <person name="Secka A."/>
            <person name="Antonio M."/>
            <person name="Oren A."/>
            <person name="Chaudhuri R.R."/>
            <person name="La Ragione R."/>
            <person name="Hildebrand F."/>
            <person name="Pallen M.J."/>
        </authorList>
    </citation>
    <scope>NUCLEOTIDE SEQUENCE</scope>
    <source>
        <strain evidence="9">4376</strain>
    </source>
</reference>
<evidence type="ECO:0000313" key="10">
    <source>
        <dbReference type="Proteomes" id="UP000824189"/>
    </source>
</evidence>
<dbReference type="Pfam" id="PF05425">
    <property type="entry name" value="CopD"/>
    <property type="match status" value="1"/>
</dbReference>
<reference evidence="9" key="2">
    <citation type="submission" date="2021-04" db="EMBL/GenBank/DDBJ databases">
        <authorList>
            <person name="Gilroy R."/>
        </authorList>
    </citation>
    <scope>NUCLEOTIDE SEQUENCE</scope>
    <source>
        <strain evidence="9">4376</strain>
    </source>
</reference>
<organism evidence="9 10">
    <name type="scientific">Candidatus Corynebacterium gallistercoris</name>
    <dbReference type="NCBI Taxonomy" id="2838530"/>
    <lineage>
        <taxon>Bacteria</taxon>
        <taxon>Bacillati</taxon>
        <taxon>Actinomycetota</taxon>
        <taxon>Actinomycetes</taxon>
        <taxon>Mycobacteriales</taxon>
        <taxon>Corynebacteriaceae</taxon>
        <taxon>Corynebacterium</taxon>
    </lineage>
</organism>
<dbReference type="PANTHER" id="PTHR34820:SF4">
    <property type="entry name" value="INNER MEMBRANE PROTEIN YEBZ"/>
    <property type="match status" value="1"/>
</dbReference>
<dbReference type="GO" id="GO:0006825">
    <property type="term" value="P:copper ion transport"/>
    <property type="evidence" value="ECO:0007669"/>
    <property type="project" value="InterPro"/>
</dbReference>
<feature type="transmembrane region" description="Helical" evidence="7">
    <location>
        <begin position="463"/>
        <end position="487"/>
    </location>
</feature>
<feature type="transmembrane region" description="Helical" evidence="7">
    <location>
        <begin position="401"/>
        <end position="421"/>
    </location>
</feature>
<feature type="transmembrane region" description="Helical" evidence="7">
    <location>
        <begin position="35"/>
        <end position="55"/>
    </location>
</feature>
<feature type="transmembrane region" description="Helical" evidence="7">
    <location>
        <begin position="634"/>
        <end position="655"/>
    </location>
</feature>
<proteinExistence type="predicted"/>
<comment type="caution">
    <text evidence="9">The sequence shown here is derived from an EMBL/GenBank/DDBJ whole genome shotgun (WGS) entry which is preliminary data.</text>
</comment>
<dbReference type="Pfam" id="PF09678">
    <property type="entry name" value="Caa3_CtaG"/>
    <property type="match status" value="1"/>
</dbReference>
<dbReference type="EMBL" id="DXFZ01000072">
    <property type="protein sequence ID" value="HIW96023.1"/>
    <property type="molecule type" value="Genomic_DNA"/>
</dbReference>
<feature type="transmembrane region" description="Helical" evidence="7">
    <location>
        <begin position="342"/>
        <end position="363"/>
    </location>
</feature>
<keyword evidence="3 7" id="KW-0812">Transmembrane</keyword>
<evidence type="ECO:0000256" key="5">
    <source>
        <dbReference type="ARBA" id="ARBA00023136"/>
    </source>
</evidence>
<name>A0A9D1RZ93_9CORY</name>
<evidence type="ECO:0000256" key="3">
    <source>
        <dbReference type="ARBA" id="ARBA00022692"/>
    </source>
</evidence>
<feature type="transmembrane region" description="Helical" evidence="7">
    <location>
        <begin position="192"/>
        <end position="212"/>
    </location>
</feature>
<feature type="transmembrane region" description="Helical" evidence="7">
    <location>
        <begin position="167"/>
        <end position="185"/>
    </location>
</feature>